<feature type="region of interest" description="Disordered" evidence="1">
    <location>
        <begin position="576"/>
        <end position="623"/>
    </location>
</feature>
<feature type="region of interest" description="Disordered" evidence="1">
    <location>
        <begin position="701"/>
        <end position="749"/>
    </location>
</feature>
<feature type="region of interest" description="Disordered" evidence="1">
    <location>
        <begin position="891"/>
        <end position="938"/>
    </location>
</feature>
<feature type="region of interest" description="Disordered" evidence="1">
    <location>
        <begin position="1332"/>
        <end position="1379"/>
    </location>
</feature>
<reference evidence="3" key="1">
    <citation type="submission" date="2025-08" db="UniProtKB">
        <authorList>
            <consortium name="RefSeq"/>
        </authorList>
    </citation>
    <scope>IDENTIFICATION</scope>
    <source>
        <tissue evidence="3">Whole insect</tissue>
    </source>
</reference>
<feature type="region of interest" description="Disordered" evidence="1">
    <location>
        <begin position="638"/>
        <end position="686"/>
    </location>
</feature>
<keyword evidence="2" id="KW-0732">Signal</keyword>
<feature type="region of interest" description="Disordered" evidence="1">
    <location>
        <begin position="449"/>
        <end position="497"/>
    </location>
</feature>
<feature type="region of interest" description="Disordered" evidence="1">
    <location>
        <begin position="2087"/>
        <end position="2135"/>
    </location>
</feature>
<feature type="region of interest" description="Disordered" evidence="1">
    <location>
        <begin position="1142"/>
        <end position="1190"/>
    </location>
</feature>
<feature type="region of interest" description="Disordered" evidence="1">
    <location>
        <begin position="953"/>
        <end position="1001"/>
    </location>
</feature>
<dbReference type="RefSeq" id="XP_028141345.1">
    <property type="nucleotide sequence ID" value="XM_028285544.1"/>
</dbReference>
<dbReference type="Pfam" id="PF06286">
    <property type="entry name" value="Coleoptericin"/>
    <property type="match status" value="38"/>
</dbReference>
<feature type="region of interest" description="Disordered" evidence="1">
    <location>
        <begin position="2213"/>
        <end position="2261"/>
    </location>
</feature>
<feature type="region of interest" description="Disordered" evidence="1">
    <location>
        <begin position="2276"/>
        <end position="2324"/>
    </location>
</feature>
<evidence type="ECO:0000313" key="3">
    <source>
        <dbReference type="RefSeq" id="XP_028141345.1"/>
    </source>
</evidence>
<feature type="region of interest" description="Disordered" evidence="1">
    <location>
        <begin position="197"/>
        <end position="245"/>
    </location>
</feature>
<feature type="region of interest" description="Disordered" evidence="1">
    <location>
        <begin position="1394"/>
        <end position="1442"/>
    </location>
</feature>
<dbReference type="GO" id="GO:0042742">
    <property type="term" value="P:defense response to bacterium"/>
    <property type="evidence" value="ECO:0007669"/>
    <property type="project" value="InterPro"/>
</dbReference>
<feature type="region of interest" description="Disordered" evidence="1">
    <location>
        <begin position="134"/>
        <end position="182"/>
    </location>
</feature>
<feature type="region of interest" description="Disordered" evidence="1">
    <location>
        <begin position="323"/>
        <end position="371"/>
    </location>
</feature>
<feature type="compositionally biased region" description="Basic and acidic residues" evidence="1">
    <location>
        <begin position="26"/>
        <end position="37"/>
    </location>
</feature>
<feature type="region of interest" description="Disordered" evidence="1">
    <location>
        <begin position="1962"/>
        <end position="2009"/>
    </location>
</feature>
<name>A0A6P7GA58_DIAVI</name>
<proteinExistence type="predicted"/>
<feature type="chain" id="PRO_5027798579" evidence="2">
    <location>
        <begin position="22"/>
        <end position="2422"/>
    </location>
</feature>
<dbReference type="InParanoid" id="A0A6P7GA58"/>
<feature type="region of interest" description="Disordered" evidence="1">
    <location>
        <begin position="1521"/>
        <end position="1568"/>
    </location>
</feature>
<feature type="region of interest" description="Disordered" evidence="1">
    <location>
        <begin position="512"/>
        <end position="560"/>
    </location>
</feature>
<feature type="region of interest" description="Disordered" evidence="1">
    <location>
        <begin position="1268"/>
        <end position="1316"/>
    </location>
</feature>
<feature type="region of interest" description="Disordered" evidence="1">
    <location>
        <begin position="2400"/>
        <end position="2422"/>
    </location>
</feature>
<feature type="region of interest" description="Disordered" evidence="1">
    <location>
        <begin position="2150"/>
        <end position="2198"/>
    </location>
</feature>
<feature type="region of interest" description="Disordered" evidence="1">
    <location>
        <begin position="1772"/>
        <end position="1820"/>
    </location>
</feature>
<feature type="region of interest" description="Disordered" evidence="1">
    <location>
        <begin position="1205"/>
        <end position="1253"/>
    </location>
</feature>
<gene>
    <name evidence="3" type="primary">LOC114335321</name>
</gene>
<feature type="region of interest" description="Disordered" evidence="1">
    <location>
        <begin position="1583"/>
        <end position="1631"/>
    </location>
</feature>
<protein>
    <submittedName>
        <fullName evidence="3">Uncharacterized protein LOC114335321</fullName>
    </submittedName>
</protein>
<dbReference type="InterPro" id="IPR009382">
    <property type="entry name" value="Coleoptericin"/>
</dbReference>
<accession>A0A6P7GA58</accession>
<feature type="region of interest" description="Disordered" evidence="1">
    <location>
        <begin position="764"/>
        <end position="812"/>
    </location>
</feature>
<feature type="region of interest" description="Disordered" evidence="1">
    <location>
        <begin position="1836"/>
        <end position="1883"/>
    </location>
</feature>
<feature type="signal peptide" evidence="2">
    <location>
        <begin position="1"/>
        <end position="21"/>
    </location>
</feature>
<sequence length="2422" mass="269223">MKFKHGSTFILIFALIVLTGAEDDNEQRIKRSPKPDWEVNPGANGDGNGNTNAGVEIRNKDKDHDFQAGWNKVVHGPNRAKPTWHVGGTWRFKRSPKPDWEVNPGANGDGNGNTNAGVEIRNKDKDHDFQAGWNKVVHGPNRAKPTWHVGGTWRFKRSPKPDWEVNPGANGDGNGNTNAGVEIRNKDKDHDFQAGWNKVVHGPNRAKPTWHVGGTWRFKRSPKPDWEVNPGANGDGNGNTNAGVEIRNKDKDHDFQAGWNKVVHGPNRAKPTWHVGGTWRFKRSPKPDWEVNPGANGDGNGNTNAGVEIRNKDKDHDFQAGWNKVVHGPNRAKPTWHVGGTWRFKRSPKPDWEVNPGANGDGNGNTNAGVEIRNKDKDHDFQAGWNKVVHGPNRAKPTWHVGGTWRFKRSPKPDWEVNPGANGDGNGNTNAGVEIRNKDKDHDFQAGWNKVVHGPNRAKPTWHVGGTWRFKRSPKPDWEVNPGANGDGNGNTNAGVEIRNKDKDHDFQAGWNKVVHGPNRAKPTWHVGGTWRFKRSPKPDWEVNPGANGDGNGNTNAGVEIRNKDKDHDFQAGWNKVVHGPNRAKPTWHVGGTWRFKRSPKPDWEVNPGANGDGNGNTNAGVEIRNKDKDHDFQAGWNKVVHGPNRAKPTWHVGGTWRFKRSPKPDWEVNPGANGDGNGNTNAGVEIRNKDKDHDFQAGWNKVVHGPNRAKPTWHVGGTWRFKRSPKPDWEVNPGANGDGNGNTNAGVEIRNKDKDHDFQAGWNKVVHGPNRAKPTWHVGGTWRFKRSPKPDWEVNPGANGDGNGNTNAGVEIRNKDKDHDFQAGWNKVVHGPNRAKPTWHVGGTWRFKRSPKPDWEVNPGANGDGNGNTNAGVEIRNKDKDHDFQAGWNKVVHGPNRAKPTWHVGGTWRFKRSPKPDWEVNPGANGDGNGNTNAGVEIRNKDKDHDFQAGWNKVVHGPNRAKPTWHVGGTWRFKRSPKPDWEVNPGANGDGNGNTNAGVEIRNKDKDHDFQAGWNKVVHGPNRAKPTWHVGGTWRFKRSPKPDWEVNPGANGDGNGNTNAGVEIRNKDKDHDFQAGWNKVVHGPNRAKPTWHVGGTWRFKRSPKPDWEVNPGANGDGNGNTNAGVEIRNKDKDHDFQAGWNKVVHGPNRAKPTWHVGGTWRFKRSPKPDWEVNPGANGDGNGNTNAGVEIRNKDKDHDFQAGWNKVVHGPNRAKPTWHVGGTWRFKRSPKPDWEVNPGANGDGNGNTNAGVEIRNKDKDHDFQAGWNKVVHGPNRAKPTWHVGGTWRFKRSPKPDWEVNPGANGDGNGNTNAGVEIRNKDKDHDFQAGWNKVVHGPNRAKPTWHVGGTWRFKRSPKPDWEVNPGANGDGNGNTNAGVEIRNKDKDHDFQAGWNKVVHGPNRAKPTWHVGGTWRFKRSPKPDWEVNPGANGDGNGNTNAGVEIRNKDKDHDFQAGWNKVVHGPNRAKPTWHVGGTWRFKRSPKPDWEVNPGANGDGNGNTNAGVEIRNKDKDHDFQAGWNKVVHGPNRAKPTWHVGGTWRFKRSPKPDWEVNPGANGDGNGNTNAGVEIRNKDKDHDFQAGWNKVVHGPNRAKPTWHVGGTWRFKRSPKPDWEVNPGANGDGNGNTNAGVEIRNKDKDHDFQAGWNKVVHGPNRAKPTWHVGGTWRFKRSPKPDWEVNPGANGDGNGNTNAGVEIRNKDKDHDFQAGWNKVVHGPNRAKPTWHVGGTWRFKRSPKPDWEVNPGANGDGNGNTNAGVEIRNKDKDHDFQAGWNKVVHGPNRAKPTWHVGGTWRFKRSPKPDWEVNPGANGDGNGNTNAGVEIRNKDKDHDFQAGWNKVVHGPNRAKPTWHVGGTWRFKRSPKPDWEVNPGANGDGNGNTNAGVEIRNKDKDHDFQAGWNKVVHGPNRAKPTWHVGGTWRFKRSPKPDWEVNPGANGDGNGNTNAGVEIRNKDKDHDFQAGWNKVVHGPNRAKPTWHVGGTWRFKRSPKPDWEVNPGANGDGNGNTNAGVEIRNKDKDHDFQAGWNKVVHGPNRAKPTWHVGGTWRFKRSPKPDWEVNPGANGDGNGNTNAGVEIRNKDKDHDFQAGWNKVVHGPNRAKPTWHVGGTWRFKRSPKPDWEVNPGANGDGNGNTNAGVEIRNKDKDHDFQAGWNKVVHGPNRAKPTWHVGGTWRFKRSPKPDWEVNPGANGDGNGNTNAGVEIRNKDKDHDFQAGWNKVVHGPNRAKPTWHVGGTWRFKRSPKPDWEVNPGANGDGNGNTNAGVEIRNKDKDHDFQAGWNKVVHGPNRAKPTWHVGGTWRFKRSPKPDWEVNPGANGDGNGNTNAGVEIRNKDKDHDFQAGWNKVVHGPNRAKPTWHVGGTWRFKRSPKPDWEVNPGANGDGNGNTNAGVEIRNKDKDHDFQAGWNKVVHGPNRAKPTWHVGGTWR</sequence>
<feature type="region of interest" description="Disordered" evidence="1">
    <location>
        <begin position="1709"/>
        <end position="1757"/>
    </location>
</feature>
<feature type="region of interest" description="Disordered" evidence="1">
    <location>
        <begin position="827"/>
        <end position="875"/>
    </location>
</feature>
<evidence type="ECO:0000256" key="2">
    <source>
        <dbReference type="SAM" id="SignalP"/>
    </source>
</evidence>
<organism evidence="3">
    <name type="scientific">Diabrotica virgifera virgifera</name>
    <name type="common">western corn rootworm</name>
    <dbReference type="NCBI Taxonomy" id="50390"/>
    <lineage>
        <taxon>Eukaryota</taxon>
        <taxon>Metazoa</taxon>
        <taxon>Ecdysozoa</taxon>
        <taxon>Arthropoda</taxon>
        <taxon>Hexapoda</taxon>
        <taxon>Insecta</taxon>
        <taxon>Pterygota</taxon>
        <taxon>Neoptera</taxon>
        <taxon>Endopterygota</taxon>
        <taxon>Coleoptera</taxon>
        <taxon>Polyphaga</taxon>
        <taxon>Cucujiformia</taxon>
        <taxon>Chrysomeloidea</taxon>
        <taxon>Chrysomelidae</taxon>
        <taxon>Galerucinae</taxon>
        <taxon>Diabroticina</taxon>
        <taxon>Diabroticites</taxon>
        <taxon>Diabrotica</taxon>
    </lineage>
</organism>
<feature type="region of interest" description="Disordered" evidence="1">
    <location>
        <begin position="1079"/>
        <end position="1127"/>
    </location>
</feature>
<feature type="region of interest" description="Disordered" evidence="1">
    <location>
        <begin position="25"/>
        <end position="56"/>
    </location>
</feature>
<dbReference type="GO" id="GO:0005576">
    <property type="term" value="C:extracellular region"/>
    <property type="evidence" value="ECO:0007669"/>
    <property type="project" value="InterPro"/>
</dbReference>
<evidence type="ECO:0000256" key="1">
    <source>
        <dbReference type="SAM" id="MobiDB-lite"/>
    </source>
</evidence>
<feature type="region of interest" description="Disordered" evidence="1">
    <location>
        <begin position="2339"/>
        <end position="2387"/>
    </location>
</feature>
<feature type="region of interest" description="Disordered" evidence="1">
    <location>
        <begin position="71"/>
        <end position="119"/>
    </location>
</feature>
<feature type="region of interest" description="Disordered" evidence="1">
    <location>
        <begin position="386"/>
        <end position="434"/>
    </location>
</feature>
<feature type="region of interest" description="Disordered" evidence="1">
    <location>
        <begin position="1016"/>
        <end position="1064"/>
    </location>
</feature>
<feature type="region of interest" description="Disordered" evidence="1">
    <location>
        <begin position="1646"/>
        <end position="1694"/>
    </location>
</feature>
<feature type="region of interest" description="Disordered" evidence="1">
    <location>
        <begin position="260"/>
        <end position="308"/>
    </location>
</feature>
<feature type="region of interest" description="Disordered" evidence="1">
    <location>
        <begin position="1898"/>
        <end position="1946"/>
    </location>
</feature>
<feature type="region of interest" description="Disordered" evidence="1">
    <location>
        <begin position="2024"/>
        <end position="2072"/>
    </location>
</feature>
<dbReference type="OrthoDB" id="6755415at2759"/>
<feature type="region of interest" description="Disordered" evidence="1">
    <location>
        <begin position="1457"/>
        <end position="1505"/>
    </location>
</feature>